<dbReference type="SUPFAM" id="SSF101898">
    <property type="entry name" value="NHL repeat"/>
    <property type="match status" value="1"/>
</dbReference>
<evidence type="ECO:0000313" key="4">
    <source>
        <dbReference type="Proteomes" id="UP000507470"/>
    </source>
</evidence>
<reference evidence="3 4" key="1">
    <citation type="submission" date="2020-06" db="EMBL/GenBank/DDBJ databases">
        <authorList>
            <person name="Li R."/>
            <person name="Bekaert M."/>
        </authorList>
    </citation>
    <scope>NUCLEOTIDE SEQUENCE [LARGE SCALE GENOMIC DNA]</scope>
    <source>
        <strain evidence="4">wild</strain>
    </source>
</reference>
<organism evidence="3 4">
    <name type="scientific">Mytilus coruscus</name>
    <name type="common">Sea mussel</name>
    <dbReference type="NCBI Taxonomy" id="42192"/>
    <lineage>
        <taxon>Eukaryota</taxon>
        <taxon>Metazoa</taxon>
        <taxon>Spiralia</taxon>
        <taxon>Lophotrochozoa</taxon>
        <taxon>Mollusca</taxon>
        <taxon>Bivalvia</taxon>
        <taxon>Autobranchia</taxon>
        <taxon>Pteriomorphia</taxon>
        <taxon>Mytilida</taxon>
        <taxon>Mytiloidea</taxon>
        <taxon>Mytilidae</taxon>
        <taxon>Mytilinae</taxon>
        <taxon>Mytilus</taxon>
    </lineage>
</organism>
<dbReference type="InterPro" id="IPR011042">
    <property type="entry name" value="6-blade_b-propeller_TolB-like"/>
</dbReference>
<dbReference type="GO" id="GO:0008270">
    <property type="term" value="F:zinc ion binding"/>
    <property type="evidence" value="ECO:0007669"/>
    <property type="project" value="UniProtKB-KW"/>
</dbReference>
<dbReference type="PROSITE" id="PS50119">
    <property type="entry name" value="ZF_BBOX"/>
    <property type="match status" value="1"/>
</dbReference>
<protein>
    <recommendedName>
        <fullName evidence="2">B box-type domain-containing protein</fullName>
    </recommendedName>
</protein>
<sequence length="601" mass="68012">MLKREESLTKIHLLATCDKCLKQKCARWKCVTCKQAFCENCKKGHVRKSIFKSHSFVNLFGSKDGTAEAVVDILCSCEVKGRISLYCTICNELICLDCITSNHNGHTFEKLETVNEQQRNKIQSITSEIEGIQIPAVNDLHERIQTWKAEHTITTKHLKDEVLRRNGEIKEQIDGWTKSLLMELDEFSKTEQRKVFDFQPRILKRNKRLIQERERLRLLAQSNDTHLLLQGVNASVRDWEPFDYPEMNDIQYLPGPDILSNFPSPLGSFMFTPRGTENGSISNSVSSGDQSLDKTVDHAFNFLVDEDESHGNSNGFSVDLSRITSLSIVSPDIIWIGDLRMKRLELVRITNDKSIHKLTQVNVNFLDFSIQKESECLWVSCVEDKSLSLFTRRGKRRAVNCFQSLLPTCVCITAADTVLLGLSEKRNLWVDKNSVRKIVEIEPPNTVLLEIERDQNGKLLFTFPLRCSVNTRTGGIIAIDSTGQTNGRLIMCDPRGHLKHIYTGETFHNFRKPFDPTGVTSVSTGNVVACDHSNETFHVLDSDGILLKVYRAVELDVEVPYSVACDGNGTFIVGNWPKTEEQGAKVFLLEESVFSASEICI</sequence>
<dbReference type="PANTHER" id="PTHR25462:SF229">
    <property type="entry name" value="TRANSCRIPTION INTERMEDIARY FACTOR 1-BETA"/>
    <property type="match status" value="1"/>
</dbReference>
<dbReference type="Gene3D" id="2.120.10.30">
    <property type="entry name" value="TolB, C-terminal domain"/>
    <property type="match status" value="1"/>
</dbReference>
<dbReference type="CDD" id="cd19757">
    <property type="entry name" value="Bbox1"/>
    <property type="match status" value="1"/>
</dbReference>
<keyword evidence="1" id="KW-0479">Metal-binding</keyword>
<dbReference type="AlphaFoldDB" id="A0A6J8CKN8"/>
<dbReference type="InterPro" id="IPR047153">
    <property type="entry name" value="TRIM45/56/19-like"/>
</dbReference>
<dbReference type="Proteomes" id="UP000507470">
    <property type="component" value="Unassembled WGS sequence"/>
</dbReference>
<keyword evidence="4" id="KW-1185">Reference proteome</keyword>
<dbReference type="Gene3D" id="3.30.160.60">
    <property type="entry name" value="Classic Zinc Finger"/>
    <property type="match status" value="1"/>
</dbReference>
<evidence type="ECO:0000313" key="3">
    <source>
        <dbReference type="EMBL" id="CAC5395859.1"/>
    </source>
</evidence>
<dbReference type="CDD" id="cd19756">
    <property type="entry name" value="Bbox2"/>
    <property type="match status" value="1"/>
</dbReference>
<dbReference type="EMBL" id="CACVKT020005595">
    <property type="protein sequence ID" value="CAC5395859.1"/>
    <property type="molecule type" value="Genomic_DNA"/>
</dbReference>
<evidence type="ECO:0000259" key="2">
    <source>
        <dbReference type="PROSITE" id="PS50119"/>
    </source>
</evidence>
<evidence type="ECO:0000256" key="1">
    <source>
        <dbReference type="PROSITE-ProRule" id="PRU00024"/>
    </source>
</evidence>
<name>A0A6J8CKN8_MYTCO</name>
<accession>A0A6J8CKN8</accession>
<keyword evidence="1" id="KW-0862">Zinc</keyword>
<keyword evidence="1" id="KW-0863">Zinc-finger</keyword>
<dbReference type="InterPro" id="IPR000315">
    <property type="entry name" value="Znf_B-box"/>
</dbReference>
<dbReference type="GO" id="GO:0006513">
    <property type="term" value="P:protein monoubiquitination"/>
    <property type="evidence" value="ECO:0007669"/>
    <property type="project" value="TreeGrafter"/>
</dbReference>
<gene>
    <name evidence="3" type="ORF">MCOR_30485</name>
</gene>
<dbReference type="GO" id="GO:0061630">
    <property type="term" value="F:ubiquitin protein ligase activity"/>
    <property type="evidence" value="ECO:0007669"/>
    <property type="project" value="TreeGrafter"/>
</dbReference>
<dbReference type="SMART" id="SM00336">
    <property type="entry name" value="BBOX"/>
    <property type="match status" value="2"/>
</dbReference>
<dbReference type="SUPFAM" id="SSF57845">
    <property type="entry name" value="B-box zinc-binding domain"/>
    <property type="match status" value="1"/>
</dbReference>
<proteinExistence type="predicted"/>
<dbReference type="OrthoDB" id="6055261at2759"/>
<dbReference type="PANTHER" id="PTHR25462">
    <property type="entry name" value="BONUS, ISOFORM C-RELATED"/>
    <property type="match status" value="1"/>
</dbReference>
<feature type="domain" description="B box-type" evidence="2">
    <location>
        <begin position="70"/>
        <end position="111"/>
    </location>
</feature>